<feature type="transmembrane region" description="Helical" evidence="1">
    <location>
        <begin position="84"/>
        <end position="103"/>
    </location>
</feature>
<sequence length="267" mass="31025">MLLFNKFKIAVARTTAFFSVLYSLYSFFRKDASVEVNKLSFYIFASKYINMIVMFIPIKLLFILSGAKNISFLFDIEQKLGRNTYIALLVCIVIVLYIFDMVAKIYKGKLTNQQKDKIENKKYSFRGKDISQKIVQRTYSPYCQMISDFLVLAASIFVFLVLSPHYAVYYVCVVVSYFLLLEYLLFSPHQTRLLKKLNLDNNQFIQVCNGILYLIFFLGIVAVLFVKSIHILVAILILLVARISTTSLRTVFTSQKALRRDFFVNHE</sequence>
<dbReference type="STRING" id="658445.H744_2c2864"/>
<feature type="transmembrane region" description="Helical" evidence="1">
    <location>
        <begin position="39"/>
        <end position="64"/>
    </location>
</feature>
<proteinExistence type="predicted"/>
<feature type="transmembrane region" description="Helical" evidence="1">
    <location>
        <begin position="168"/>
        <end position="186"/>
    </location>
</feature>
<gene>
    <name evidence="2" type="ORF">H744_2c2864</name>
</gene>
<dbReference type="KEGG" id="pgb:H744_2c2864"/>
<evidence type="ECO:0000313" key="2">
    <source>
        <dbReference type="EMBL" id="AJR09517.1"/>
    </source>
</evidence>
<accession>A0A0C5WSZ0</accession>
<protein>
    <submittedName>
        <fullName evidence="2">Uncharacterized protein</fullName>
    </submittedName>
</protein>
<keyword evidence="1" id="KW-0472">Membrane</keyword>
<dbReference type="Proteomes" id="UP000032303">
    <property type="component" value="Chromosome 2"/>
</dbReference>
<organism evidence="2 3">
    <name type="scientific">Photobacterium gaetbulicola Gung47</name>
    <dbReference type="NCBI Taxonomy" id="658445"/>
    <lineage>
        <taxon>Bacteria</taxon>
        <taxon>Pseudomonadati</taxon>
        <taxon>Pseudomonadota</taxon>
        <taxon>Gammaproteobacteria</taxon>
        <taxon>Vibrionales</taxon>
        <taxon>Vibrionaceae</taxon>
        <taxon>Photobacterium</taxon>
    </lineage>
</organism>
<dbReference type="PATRIC" id="fig|658445.3.peg.4911"/>
<evidence type="ECO:0000313" key="3">
    <source>
        <dbReference type="Proteomes" id="UP000032303"/>
    </source>
</evidence>
<feature type="transmembrane region" description="Helical" evidence="1">
    <location>
        <begin position="207"/>
        <end position="225"/>
    </location>
</feature>
<keyword evidence="1" id="KW-0812">Transmembrane</keyword>
<reference evidence="2 3" key="1">
    <citation type="submission" date="2013-05" db="EMBL/GenBank/DDBJ databases">
        <title>Complete genome sequence of the lipase-producing bacterium Photobacterium gaetbulicola Gung47.</title>
        <authorList>
            <person name="Kim Y.-O."/>
        </authorList>
    </citation>
    <scope>NUCLEOTIDE SEQUENCE [LARGE SCALE GENOMIC DNA]</scope>
    <source>
        <strain evidence="2 3">Gung47</strain>
    </source>
</reference>
<dbReference type="OrthoDB" id="10009248at2"/>
<feature type="transmembrane region" description="Helical" evidence="1">
    <location>
        <begin position="6"/>
        <end position="27"/>
    </location>
</feature>
<keyword evidence="3" id="KW-1185">Reference proteome</keyword>
<name>A0A0C5WSZ0_9GAMM</name>
<evidence type="ECO:0000256" key="1">
    <source>
        <dbReference type="SAM" id="Phobius"/>
    </source>
</evidence>
<dbReference type="AlphaFoldDB" id="A0A0C5WSZ0"/>
<feature type="transmembrane region" description="Helical" evidence="1">
    <location>
        <begin position="142"/>
        <end position="162"/>
    </location>
</feature>
<feature type="transmembrane region" description="Helical" evidence="1">
    <location>
        <begin position="231"/>
        <end position="252"/>
    </location>
</feature>
<dbReference type="HOGENOM" id="CLU_1041532_0_0_6"/>
<keyword evidence="1" id="KW-1133">Transmembrane helix</keyword>
<dbReference type="EMBL" id="CP005974">
    <property type="protein sequence ID" value="AJR09517.1"/>
    <property type="molecule type" value="Genomic_DNA"/>
</dbReference>